<gene>
    <name evidence="1" type="ordered locus">Kkor_2171</name>
</gene>
<dbReference type="Proteomes" id="UP000001231">
    <property type="component" value="Chromosome"/>
</dbReference>
<dbReference type="AlphaFoldDB" id="C7R7P8"/>
<organism evidence="1 2">
    <name type="scientific">Kangiella koreensis (strain DSM 16069 / JCM 12317 / KCTC 12182 / SW-125)</name>
    <dbReference type="NCBI Taxonomy" id="523791"/>
    <lineage>
        <taxon>Bacteria</taxon>
        <taxon>Pseudomonadati</taxon>
        <taxon>Pseudomonadota</taxon>
        <taxon>Gammaproteobacteria</taxon>
        <taxon>Kangiellales</taxon>
        <taxon>Kangiellaceae</taxon>
        <taxon>Kangiella</taxon>
    </lineage>
</organism>
<name>C7R7P8_KANKD</name>
<reference evidence="1 2" key="1">
    <citation type="journal article" date="2009" name="Stand. Genomic Sci.">
        <title>Complete genome sequence of Kangiella koreensis type strain (SW-125).</title>
        <authorList>
            <person name="Han C."/>
            <person name="Sikorski J."/>
            <person name="Lapidus A."/>
            <person name="Nolan M."/>
            <person name="Glavina Del Rio T."/>
            <person name="Tice H."/>
            <person name="Cheng J.F."/>
            <person name="Lucas S."/>
            <person name="Chen F."/>
            <person name="Copeland A."/>
            <person name="Ivanova N."/>
            <person name="Mavromatis K."/>
            <person name="Ovchinnikova G."/>
            <person name="Pati A."/>
            <person name="Bruce D."/>
            <person name="Goodwin L."/>
            <person name="Pitluck S."/>
            <person name="Chen A."/>
            <person name="Palaniappan K."/>
            <person name="Land M."/>
            <person name="Hauser L."/>
            <person name="Chang Y.J."/>
            <person name="Jeffries C.D."/>
            <person name="Chain P."/>
            <person name="Saunders E."/>
            <person name="Brettin T."/>
            <person name="Goker M."/>
            <person name="Tindall B.J."/>
            <person name="Bristow J."/>
            <person name="Eisen J.A."/>
            <person name="Markowitz V."/>
            <person name="Hugenholtz P."/>
            <person name="Kyrpides N.C."/>
            <person name="Klenk H.P."/>
            <person name="Detter J.C."/>
        </authorList>
    </citation>
    <scope>NUCLEOTIDE SEQUENCE [LARGE SCALE GENOMIC DNA]</scope>
    <source>
        <strain evidence="2">DSM 16069 / KCTC 12182 / SW-125</strain>
    </source>
</reference>
<accession>C7R7P8</accession>
<keyword evidence="2" id="KW-1185">Reference proteome</keyword>
<evidence type="ECO:0000313" key="1">
    <source>
        <dbReference type="EMBL" id="ACV27581.1"/>
    </source>
</evidence>
<dbReference type="EMBL" id="CP001707">
    <property type="protein sequence ID" value="ACV27581.1"/>
    <property type="molecule type" value="Genomic_DNA"/>
</dbReference>
<evidence type="ECO:0000313" key="2">
    <source>
        <dbReference type="Proteomes" id="UP000001231"/>
    </source>
</evidence>
<sequence>MKALGRLALVGIITIEILITGTTIGCQQQTIEPRIDTSNQQVFNKSLNQVRSQLDAECIEQFDRAINYALHTYQLQKQYSLLPTSNPLNGLNAEEVLKLPTKNQEHSPRRIRNWTSI</sequence>
<dbReference type="RefSeq" id="WP_015781186.1">
    <property type="nucleotide sequence ID" value="NC_013166.1"/>
</dbReference>
<protein>
    <submittedName>
        <fullName evidence="1">Uncharacterized protein</fullName>
    </submittedName>
</protein>
<proteinExistence type="predicted"/>
<dbReference type="HOGENOM" id="CLU_2081658_0_0_6"/>
<dbReference type="InParanoid" id="C7R7P8"/>
<dbReference type="KEGG" id="kko:Kkor_2171"/>